<proteinExistence type="predicted"/>
<name>A0A6J8ESP4_MYTCO</name>
<dbReference type="AlphaFoldDB" id="A0A6J8ESP4"/>
<keyword evidence="1" id="KW-0812">Transmembrane</keyword>
<reference evidence="2 3" key="1">
    <citation type="submission" date="2020-06" db="EMBL/GenBank/DDBJ databases">
        <authorList>
            <person name="Li R."/>
            <person name="Bekaert M."/>
        </authorList>
    </citation>
    <scope>NUCLEOTIDE SEQUENCE [LARGE SCALE GENOMIC DNA]</scope>
    <source>
        <strain evidence="3">wild</strain>
    </source>
</reference>
<sequence length="236" mass="27038">MWKKYNDVIVRTFGYTYRFEKADGDQCSIGYKATEENTCVPCDGNAYGKECLQRCQCSNVEICDHIQGCINIFKSTDAGKSSQYSKGTEWPDNKSADFVDTTFQLSKSSHSFSTGRPDVKQKVNVEKKGSSSISSHLIIYVVCTGSLAVIIALSILFRRFCYRQTITFCWKTKNSVRIANHRNDNYNDEFLNEIFELERYGSIYDIIDEQNMIENIEQLQDDMNSGDTDVPHYDLD</sequence>
<organism evidence="2 3">
    <name type="scientific">Mytilus coruscus</name>
    <name type="common">Sea mussel</name>
    <dbReference type="NCBI Taxonomy" id="42192"/>
    <lineage>
        <taxon>Eukaryota</taxon>
        <taxon>Metazoa</taxon>
        <taxon>Spiralia</taxon>
        <taxon>Lophotrochozoa</taxon>
        <taxon>Mollusca</taxon>
        <taxon>Bivalvia</taxon>
        <taxon>Autobranchia</taxon>
        <taxon>Pteriomorphia</taxon>
        <taxon>Mytilida</taxon>
        <taxon>Mytiloidea</taxon>
        <taxon>Mytilidae</taxon>
        <taxon>Mytilinae</taxon>
        <taxon>Mytilus</taxon>
    </lineage>
</organism>
<dbReference type="EMBL" id="CACVKT020009819">
    <property type="protein sequence ID" value="CAC5423558.1"/>
    <property type="molecule type" value="Genomic_DNA"/>
</dbReference>
<keyword evidence="3" id="KW-1185">Reference proteome</keyword>
<feature type="transmembrane region" description="Helical" evidence="1">
    <location>
        <begin position="137"/>
        <end position="157"/>
    </location>
</feature>
<dbReference type="Gene3D" id="2.170.300.10">
    <property type="entry name" value="Tie2 ligand-binding domain superfamily"/>
    <property type="match status" value="1"/>
</dbReference>
<evidence type="ECO:0000313" key="3">
    <source>
        <dbReference type="Proteomes" id="UP000507470"/>
    </source>
</evidence>
<evidence type="ECO:0000313" key="2">
    <source>
        <dbReference type="EMBL" id="CAC5423558.1"/>
    </source>
</evidence>
<protein>
    <submittedName>
        <fullName evidence="2">MEGF10_11</fullName>
    </submittedName>
</protein>
<gene>
    <name evidence="2" type="ORF">MCOR_55550</name>
</gene>
<dbReference type="Proteomes" id="UP000507470">
    <property type="component" value="Unassembled WGS sequence"/>
</dbReference>
<keyword evidence="1" id="KW-0472">Membrane</keyword>
<keyword evidence="1" id="KW-1133">Transmembrane helix</keyword>
<accession>A0A6J8ESP4</accession>
<evidence type="ECO:0000256" key="1">
    <source>
        <dbReference type="SAM" id="Phobius"/>
    </source>
</evidence>